<dbReference type="SUPFAM" id="SSF101327">
    <property type="entry name" value="YgfB-like"/>
    <property type="match status" value="1"/>
</dbReference>
<dbReference type="Gene3D" id="3.10.450.50">
    <property type="match status" value="1"/>
</dbReference>
<sequence>MTTTDSTMEVFKTNNPKIKQLIIQGKPEPVSEWPDYIAQYGFSAEDIPELLRVFDSEQLWEVVEGPEMWAQLHALRVLGQLHAEQAIGPILEQLERLTQDEWILDELSTVLGLMGVAVINPLQEYWNEEHEDELCCEVVSDAFAKIVEHHPEVREQVVEIYRQYLKKPIINFVSLNGVIVSNILDLKANEIVDEVRKLFQLGCIDLTIIGDFEEVELALGISNERKTPALRWIGEELFISERIANNKKLAEVEKWLQKYSDGDAIDSLSELDGFFAAIACSPQAILPSAMMPELWGGHESMPVFDSHKESEQVVKSLFDYYNKLIDSLDSKRWQPIFKHYKNDKSIISVFEWCNGFLRGKRLWGNIPSTMTDYVNGNLVPILYCMGSNNFPYDSRIKIEEIENFYRMIEQSVKNIYKLMQKHKAVEGDGLTVVRKEPKVGRNDPCSCGSGKKYKKCCGR</sequence>
<dbReference type="EMBL" id="JAPMOU010000046">
    <property type="protein sequence ID" value="MDE1464916.1"/>
    <property type="molecule type" value="Genomic_DNA"/>
</dbReference>
<dbReference type="Pfam" id="PF03695">
    <property type="entry name" value="UPF0149"/>
    <property type="match status" value="1"/>
</dbReference>
<dbReference type="NCBIfam" id="TIGR02292">
    <property type="entry name" value="ygfB_yecA"/>
    <property type="match status" value="1"/>
</dbReference>
<dbReference type="Pfam" id="PF02810">
    <property type="entry name" value="SEC-C"/>
    <property type="match status" value="1"/>
</dbReference>
<reference evidence="1 2" key="1">
    <citation type="submission" date="2022-11" db="EMBL/GenBank/DDBJ databases">
        <title>Spartinivicinus poritis sp. nov., isolated from scleractinian coral Porites lutea.</title>
        <authorList>
            <person name="Zhang G."/>
            <person name="Cai L."/>
            <person name="Wei Q."/>
        </authorList>
    </citation>
    <scope>NUCLEOTIDE SEQUENCE [LARGE SCALE GENOMIC DNA]</scope>
    <source>
        <strain evidence="1 2">A2-2</strain>
    </source>
</reference>
<gene>
    <name evidence="1" type="ORF">ORQ98_23415</name>
</gene>
<evidence type="ECO:0000313" key="1">
    <source>
        <dbReference type="EMBL" id="MDE1464916.1"/>
    </source>
</evidence>
<dbReference type="SUPFAM" id="SSF103642">
    <property type="entry name" value="Sec-C motif"/>
    <property type="match status" value="1"/>
</dbReference>
<dbReference type="SUPFAM" id="SSF48371">
    <property type="entry name" value="ARM repeat"/>
    <property type="match status" value="1"/>
</dbReference>
<accession>A0ABT5UEX2</accession>
<dbReference type="InterPro" id="IPR016024">
    <property type="entry name" value="ARM-type_fold"/>
</dbReference>
<proteinExistence type="predicted"/>
<protein>
    <submittedName>
        <fullName evidence="1">UPF0149 family protein</fullName>
    </submittedName>
</protein>
<keyword evidence="2" id="KW-1185">Reference proteome</keyword>
<dbReference type="PANTHER" id="PTHR33747:SF1">
    <property type="entry name" value="ADENYLATE CYCLASE-ASSOCIATED CAP C-TERMINAL DOMAIN-CONTAINING PROTEIN"/>
    <property type="match status" value="1"/>
</dbReference>
<dbReference type="InterPro" id="IPR036255">
    <property type="entry name" value="YgfB-like_sf"/>
</dbReference>
<dbReference type="PANTHER" id="PTHR33747">
    <property type="entry name" value="UPF0225 PROTEIN SCO1677"/>
    <property type="match status" value="1"/>
</dbReference>
<name>A0ABT5UEX2_9GAMM</name>
<organism evidence="1 2">
    <name type="scientific">Spartinivicinus poritis</name>
    <dbReference type="NCBI Taxonomy" id="2994640"/>
    <lineage>
        <taxon>Bacteria</taxon>
        <taxon>Pseudomonadati</taxon>
        <taxon>Pseudomonadota</taxon>
        <taxon>Gammaproteobacteria</taxon>
        <taxon>Oceanospirillales</taxon>
        <taxon>Zooshikellaceae</taxon>
        <taxon>Spartinivicinus</taxon>
    </lineage>
</organism>
<dbReference type="InterPro" id="IPR004027">
    <property type="entry name" value="SEC_C_motif"/>
</dbReference>
<comment type="caution">
    <text evidence="1">The sequence shown here is derived from an EMBL/GenBank/DDBJ whole genome shotgun (WGS) entry which is preliminary data.</text>
</comment>
<dbReference type="InterPro" id="IPR011978">
    <property type="entry name" value="YgfB-like"/>
</dbReference>
<dbReference type="Proteomes" id="UP001528823">
    <property type="component" value="Unassembled WGS sequence"/>
</dbReference>
<evidence type="ECO:0000313" key="2">
    <source>
        <dbReference type="Proteomes" id="UP001528823"/>
    </source>
</evidence>
<dbReference type="Gene3D" id="1.20.120.740">
    <property type="entry name" value="YgfB uncharacterised protein family UPF0149, PF03695"/>
    <property type="match status" value="1"/>
</dbReference>